<reference evidence="12 13" key="1">
    <citation type="submission" date="2017-10" db="EMBL/GenBank/DDBJ databases">
        <title>Draft genome of Longibacter Salinarum.</title>
        <authorList>
            <person name="Goh K.M."/>
            <person name="Shamsir M.S."/>
            <person name="Lim S.W."/>
        </authorList>
    </citation>
    <scope>NUCLEOTIDE SEQUENCE [LARGE SCALE GENOMIC DNA]</scope>
    <source>
        <strain evidence="12 13">KCTC 52045</strain>
    </source>
</reference>
<keyword evidence="8" id="KW-1133">Transmembrane helix</keyword>
<dbReference type="InterPro" id="IPR051045">
    <property type="entry name" value="TonB-dependent_transducer"/>
</dbReference>
<dbReference type="GO" id="GO:0015891">
    <property type="term" value="P:siderophore transport"/>
    <property type="evidence" value="ECO:0007669"/>
    <property type="project" value="InterPro"/>
</dbReference>
<dbReference type="EMBL" id="PDEQ01000004">
    <property type="protein sequence ID" value="PEN13684.1"/>
    <property type="molecule type" value="Genomic_DNA"/>
</dbReference>
<keyword evidence="13" id="KW-1185">Reference proteome</keyword>
<dbReference type="Pfam" id="PF03544">
    <property type="entry name" value="TonB_C"/>
    <property type="match status" value="1"/>
</dbReference>
<evidence type="ECO:0000256" key="5">
    <source>
        <dbReference type="ARBA" id="ARBA00022519"/>
    </source>
</evidence>
<evidence type="ECO:0000256" key="2">
    <source>
        <dbReference type="ARBA" id="ARBA00006555"/>
    </source>
</evidence>
<dbReference type="InterPro" id="IPR003538">
    <property type="entry name" value="TonB"/>
</dbReference>
<evidence type="ECO:0000256" key="1">
    <source>
        <dbReference type="ARBA" id="ARBA00004383"/>
    </source>
</evidence>
<dbReference type="OrthoDB" id="9814002at2"/>
<evidence type="ECO:0000256" key="3">
    <source>
        <dbReference type="ARBA" id="ARBA00022448"/>
    </source>
</evidence>
<dbReference type="GO" id="GO:0031992">
    <property type="term" value="F:energy transducer activity"/>
    <property type="evidence" value="ECO:0007669"/>
    <property type="project" value="InterPro"/>
</dbReference>
<dbReference type="GO" id="GO:0098797">
    <property type="term" value="C:plasma membrane protein complex"/>
    <property type="evidence" value="ECO:0007669"/>
    <property type="project" value="TreeGrafter"/>
</dbReference>
<keyword evidence="6" id="KW-0812">Transmembrane</keyword>
<evidence type="ECO:0000256" key="7">
    <source>
        <dbReference type="ARBA" id="ARBA00022927"/>
    </source>
</evidence>
<proteinExistence type="inferred from homology"/>
<comment type="similarity">
    <text evidence="2">Belongs to the TonB family.</text>
</comment>
<name>A0A2A8CYL2_9BACT</name>
<evidence type="ECO:0000256" key="9">
    <source>
        <dbReference type="ARBA" id="ARBA00023136"/>
    </source>
</evidence>
<keyword evidence="3" id="KW-0813">Transport</keyword>
<keyword evidence="7" id="KW-0653">Protein transport</keyword>
<accession>A0A2A8CYL2</accession>
<keyword evidence="5" id="KW-0997">Cell inner membrane</keyword>
<keyword evidence="9" id="KW-0472">Membrane</keyword>
<dbReference type="AlphaFoldDB" id="A0A2A8CYL2"/>
<feature type="region of interest" description="Disordered" evidence="10">
    <location>
        <begin position="1"/>
        <end position="26"/>
    </location>
</feature>
<dbReference type="GO" id="GO:0030288">
    <property type="term" value="C:outer membrane-bounded periplasmic space"/>
    <property type="evidence" value="ECO:0007669"/>
    <property type="project" value="InterPro"/>
</dbReference>
<dbReference type="InterPro" id="IPR006260">
    <property type="entry name" value="TonB/TolA_C"/>
</dbReference>
<organism evidence="12 13">
    <name type="scientific">Longibacter salinarum</name>
    <dbReference type="NCBI Taxonomy" id="1850348"/>
    <lineage>
        <taxon>Bacteria</taxon>
        <taxon>Pseudomonadati</taxon>
        <taxon>Rhodothermota</taxon>
        <taxon>Rhodothermia</taxon>
        <taxon>Rhodothermales</taxon>
        <taxon>Salisaetaceae</taxon>
        <taxon>Longibacter</taxon>
    </lineage>
</organism>
<dbReference type="InterPro" id="IPR037682">
    <property type="entry name" value="TonB_C"/>
</dbReference>
<evidence type="ECO:0000256" key="10">
    <source>
        <dbReference type="SAM" id="MobiDB-lite"/>
    </source>
</evidence>
<comment type="caution">
    <text evidence="12">The sequence shown here is derived from an EMBL/GenBank/DDBJ whole genome shotgun (WGS) entry which is preliminary data.</text>
</comment>
<evidence type="ECO:0000313" key="13">
    <source>
        <dbReference type="Proteomes" id="UP000220102"/>
    </source>
</evidence>
<protein>
    <submittedName>
        <fullName evidence="12">Energy transducer TonB</fullName>
    </submittedName>
</protein>
<dbReference type="PROSITE" id="PS52015">
    <property type="entry name" value="TONB_CTD"/>
    <property type="match status" value="1"/>
</dbReference>
<sequence>MAVRSGIDGIPTVHATPPGRRVPTRRPWKQAGANVKSQYGTTLQIGFVLALSILLGLTALRFETDDTFEVALSEQDVVVMEEVAQTEQEIKAPPPPRPAAPVEVANDVVLEQETLDFDATLDLNESLDLSGPPEPPAPEPNEEEETYEEEIFVVVEDQPELIGGLAELQKEIKYPNLAQKAGIEGRVFVQFVVNENGDVVNPTVIRGRHPLLDAEALRVIRLAKFEPGRQRGKAVKVQLAMPVTFKLKDKK</sequence>
<evidence type="ECO:0000256" key="8">
    <source>
        <dbReference type="ARBA" id="ARBA00022989"/>
    </source>
</evidence>
<dbReference type="NCBIfam" id="TIGR01352">
    <property type="entry name" value="tonB_Cterm"/>
    <property type="match status" value="1"/>
</dbReference>
<dbReference type="PANTHER" id="PTHR33446:SF2">
    <property type="entry name" value="PROTEIN TONB"/>
    <property type="match status" value="1"/>
</dbReference>
<dbReference type="Proteomes" id="UP000220102">
    <property type="component" value="Unassembled WGS sequence"/>
</dbReference>
<dbReference type="SUPFAM" id="SSF74653">
    <property type="entry name" value="TolA/TonB C-terminal domain"/>
    <property type="match status" value="1"/>
</dbReference>
<feature type="region of interest" description="Disordered" evidence="10">
    <location>
        <begin position="124"/>
        <end position="147"/>
    </location>
</feature>
<feature type="domain" description="TonB C-terminal" evidence="11">
    <location>
        <begin position="159"/>
        <end position="251"/>
    </location>
</feature>
<evidence type="ECO:0000256" key="6">
    <source>
        <dbReference type="ARBA" id="ARBA00022692"/>
    </source>
</evidence>
<dbReference type="PANTHER" id="PTHR33446">
    <property type="entry name" value="PROTEIN TONB-RELATED"/>
    <property type="match status" value="1"/>
</dbReference>
<keyword evidence="4" id="KW-1003">Cell membrane</keyword>
<dbReference type="GO" id="GO:0055085">
    <property type="term" value="P:transmembrane transport"/>
    <property type="evidence" value="ECO:0007669"/>
    <property type="project" value="InterPro"/>
</dbReference>
<comment type="subcellular location">
    <subcellularLocation>
        <location evidence="1">Cell inner membrane</location>
        <topology evidence="1">Single-pass membrane protein</topology>
        <orientation evidence="1">Periplasmic side</orientation>
    </subcellularLocation>
</comment>
<evidence type="ECO:0000256" key="4">
    <source>
        <dbReference type="ARBA" id="ARBA00022475"/>
    </source>
</evidence>
<evidence type="ECO:0000259" key="11">
    <source>
        <dbReference type="PROSITE" id="PS52015"/>
    </source>
</evidence>
<gene>
    <name evidence="12" type="ORF">CRI94_10000</name>
</gene>
<dbReference type="PRINTS" id="PR01374">
    <property type="entry name" value="TONBPROTEIN"/>
</dbReference>
<dbReference type="GO" id="GO:0015031">
    <property type="term" value="P:protein transport"/>
    <property type="evidence" value="ECO:0007669"/>
    <property type="project" value="UniProtKB-KW"/>
</dbReference>
<dbReference type="Gene3D" id="3.30.1150.10">
    <property type="match status" value="1"/>
</dbReference>
<evidence type="ECO:0000313" key="12">
    <source>
        <dbReference type="EMBL" id="PEN13684.1"/>
    </source>
</evidence>